<evidence type="ECO:0000256" key="4">
    <source>
        <dbReference type="ARBA" id="ARBA00023098"/>
    </source>
</evidence>
<dbReference type="GO" id="GO:0006644">
    <property type="term" value="P:phospholipid metabolic process"/>
    <property type="evidence" value="ECO:0007669"/>
    <property type="project" value="InterPro"/>
</dbReference>
<dbReference type="SMART" id="SM00563">
    <property type="entry name" value="PlsC"/>
    <property type="match status" value="1"/>
</dbReference>
<dbReference type="GO" id="GO:0008374">
    <property type="term" value="F:O-acyltransferase activity"/>
    <property type="evidence" value="ECO:0007669"/>
    <property type="project" value="TreeGrafter"/>
</dbReference>
<keyword evidence="5" id="KW-0472">Membrane</keyword>
<dbReference type="EMBL" id="JAAMPC010000003">
    <property type="protein sequence ID" value="KAG2322813.1"/>
    <property type="molecule type" value="Genomic_DNA"/>
</dbReference>
<dbReference type="PANTHER" id="PTHR12497:SF7">
    <property type="entry name" value="TAFAZZIN FAMILY PROTEIN"/>
    <property type="match status" value="1"/>
</dbReference>
<dbReference type="InterPro" id="IPR000872">
    <property type="entry name" value="Tafazzin"/>
</dbReference>
<protein>
    <recommendedName>
        <fullName evidence="7">Tafazzin family protein</fullName>
    </recommendedName>
</protein>
<evidence type="ECO:0000256" key="3">
    <source>
        <dbReference type="ARBA" id="ARBA00022679"/>
    </source>
</evidence>
<dbReference type="PANTHER" id="PTHR12497">
    <property type="entry name" value="TAZ PROTEIN TAFAZZIN"/>
    <property type="match status" value="1"/>
</dbReference>
<name>A0A8X7W686_BRACI</name>
<feature type="domain" description="Phospholipid/glycerol acyltransferase" evidence="8">
    <location>
        <begin position="61"/>
        <end position="186"/>
    </location>
</feature>
<evidence type="ECO:0000256" key="5">
    <source>
        <dbReference type="ARBA" id="ARBA00023136"/>
    </source>
</evidence>
<evidence type="ECO:0000256" key="1">
    <source>
        <dbReference type="ARBA" id="ARBA00004370"/>
    </source>
</evidence>
<dbReference type="GO" id="GO:0016020">
    <property type="term" value="C:membrane"/>
    <property type="evidence" value="ECO:0007669"/>
    <property type="project" value="UniProtKB-SubCell"/>
</dbReference>
<dbReference type="PRINTS" id="PR00979">
    <property type="entry name" value="TAFAZZIN"/>
</dbReference>
<accession>A0A8X7W686</accession>
<sequence length="275" mass="30246">MGRIMEWAARSNHLGGVPRKAVITAVGAFARAVANLCNKTTVHSADTLMTLVRSRPPGVPLITVSNHMSTLDDPVMWGGFKGLLSLDPELARWVLAAEDICFKNPVFSYIFRTGKCIPITRGGGIYQEHMSEALERLKDGSWLHTFPEGKVFQEDVPIRRLKWGTASLIARCPVTPIVLPIIHRGFDEKTTVTAVEQNLKVVVGEPIEFDVPMMVETAVSASSGHVTASLQEAKWPVISAAGKELDETAQRCLYTALSEKMQNSLETLRLLAKRL</sequence>
<evidence type="ECO:0000313" key="9">
    <source>
        <dbReference type="EMBL" id="KAG2322813.1"/>
    </source>
</evidence>
<keyword evidence="6" id="KW-0012">Acyltransferase</keyword>
<evidence type="ECO:0000256" key="2">
    <source>
        <dbReference type="ARBA" id="ARBA00010524"/>
    </source>
</evidence>
<gene>
    <name evidence="9" type="ORF">Bca52824_016026</name>
</gene>
<keyword evidence="4" id="KW-0443">Lipid metabolism</keyword>
<dbReference type="Proteomes" id="UP000886595">
    <property type="component" value="Unassembled WGS sequence"/>
</dbReference>
<reference evidence="9 10" key="1">
    <citation type="submission" date="2020-02" db="EMBL/GenBank/DDBJ databases">
        <authorList>
            <person name="Ma Q."/>
            <person name="Huang Y."/>
            <person name="Song X."/>
            <person name="Pei D."/>
        </authorList>
    </citation>
    <scope>NUCLEOTIDE SEQUENCE [LARGE SCALE GENOMIC DNA]</scope>
    <source>
        <strain evidence="9">Sxm20200214</strain>
        <tissue evidence="9">Leaf</tissue>
    </source>
</reference>
<comment type="caution">
    <text evidence="9">The sequence shown here is derived from an EMBL/GenBank/DDBJ whole genome shotgun (WGS) entry which is preliminary data.</text>
</comment>
<evidence type="ECO:0000313" key="10">
    <source>
        <dbReference type="Proteomes" id="UP000886595"/>
    </source>
</evidence>
<comment type="similarity">
    <text evidence="2 7">Belongs to the taffazin family.</text>
</comment>
<dbReference type="CDD" id="cd07989">
    <property type="entry name" value="LPLAT_AGPAT-like"/>
    <property type="match status" value="1"/>
</dbReference>
<dbReference type="InterPro" id="IPR002123">
    <property type="entry name" value="Plipid/glycerol_acylTrfase"/>
</dbReference>
<dbReference type="SUPFAM" id="SSF69593">
    <property type="entry name" value="Glycerol-3-phosphate (1)-acyltransferase"/>
    <property type="match status" value="1"/>
</dbReference>
<evidence type="ECO:0000256" key="6">
    <source>
        <dbReference type="ARBA" id="ARBA00023315"/>
    </source>
</evidence>
<comment type="subcellular location">
    <subcellularLocation>
        <location evidence="1">Membrane</location>
    </subcellularLocation>
</comment>
<keyword evidence="3" id="KW-0808">Transferase</keyword>
<evidence type="ECO:0000259" key="8">
    <source>
        <dbReference type="SMART" id="SM00563"/>
    </source>
</evidence>
<dbReference type="Pfam" id="PF01553">
    <property type="entry name" value="Acyltransferase"/>
    <property type="match status" value="1"/>
</dbReference>
<evidence type="ECO:0000256" key="7">
    <source>
        <dbReference type="RuleBase" id="RU365062"/>
    </source>
</evidence>
<keyword evidence="10" id="KW-1185">Reference proteome</keyword>
<dbReference type="AlphaFoldDB" id="A0A8X7W686"/>
<dbReference type="OrthoDB" id="193467at2759"/>
<proteinExistence type="inferred from homology"/>
<organism evidence="9 10">
    <name type="scientific">Brassica carinata</name>
    <name type="common">Ethiopian mustard</name>
    <name type="synonym">Abyssinian cabbage</name>
    <dbReference type="NCBI Taxonomy" id="52824"/>
    <lineage>
        <taxon>Eukaryota</taxon>
        <taxon>Viridiplantae</taxon>
        <taxon>Streptophyta</taxon>
        <taxon>Embryophyta</taxon>
        <taxon>Tracheophyta</taxon>
        <taxon>Spermatophyta</taxon>
        <taxon>Magnoliopsida</taxon>
        <taxon>eudicotyledons</taxon>
        <taxon>Gunneridae</taxon>
        <taxon>Pentapetalae</taxon>
        <taxon>rosids</taxon>
        <taxon>malvids</taxon>
        <taxon>Brassicales</taxon>
        <taxon>Brassicaceae</taxon>
        <taxon>Brassiceae</taxon>
        <taxon>Brassica</taxon>
    </lineage>
</organism>